<dbReference type="CDD" id="cd03424">
    <property type="entry name" value="NUDIX_ADPRase_Nudt5_UGPPase_Nudt14"/>
    <property type="match status" value="1"/>
</dbReference>
<dbReference type="OrthoDB" id="177518at2"/>
<evidence type="ECO:0000259" key="8">
    <source>
        <dbReference type="PROSITE" id="PS51462"/>
    </source>
</evidence>
<comment type="similarity">
    <text evidence="3">Belongs to the Nudix hydrolase family. NudK subfamily.</text>
</comment>
<dbReference type="PROSITE" id="PS51462">
    <property type="entry name" value="NUDIX"/>
    <property type="match status" value="1"/>
</dbReference>
<dbReference type="Pfam" id="PF00293">
    <property type="entry name" value="NUDIX"/>
    <property type="match status" value="1"/>
</dbReference>
<dbReference type="GeneID" id="92500674"/>
<evidence type="ECO:0000256" key="5">
    <source>
        <dbReference type="ARBA" id="ARBA00022801"/>
    </source>
</evidence>
<comment type="caution">
    <text evidence="9">The sequence shown here is derived from an EMBL/GenBank/DDBJ whole genome shotgun (WGS) entry which is preliminary data.</text>
</comment>
<dbReference type="RefSeq" id="WP_051602804.1">
    <property type="nucleotide sequence ID" value="NZ_AWFH01000045.1"/>
</dbReference>
<evidence type="ECO:0000256" key="3">
    <source>
        <dbReference type="ARBA" id="ARBA00007275"/>
    </source>
</evidence>
<feature type="domain" description="Nudix hydrolase" evidence="8">
    <location>
        <begin position="41"/>
        <end position="174"/>
    </location>
</feature>
<protein>
    <recommendedName>
        <fullName evidence="4">GDP-mannose pyrophosphatase</fullName>
    </recommendedName>
    <alternativeName>
        <fullName evidence="6">GDP-mannose hydrolase</fullName>
    </alternativeName>
    <alternativeName>
        <fullName evidence="7">GDPMK</fullName>
    </alternativeName>
</protein>
<evidence type="ECO:0000313" key="10">
    <source>
        <dbReference type="Proteomes" id="UP000024547"/>
    </source>
</evidence>
<dbReference type="InterPro" id="IPR015797">
    <property type="entry name" value="NUDIX_hydrolase-like_dom_sf"/>
</dbReference>
<dbReference type="PANTHER" id="PTHR11839:SF18">
    <property type="entry name" value="NUDIX HYDROLASE DOMAIN-CONTAINING PROTEIN"/>
    <property type="match status" value="1"/>
</dbReference>
<reference evidence="9 10" key="1">
    <citation type="journal article" date="2014" name="Antonie Van Leeuwenhoek">
        <title>Hyphomonas beringensis sp. nov. and Hyphomonas chukchiensis sp. nov., isolated from surface seawater of the Bering Sea and Chukchi Sea.</title>
        <authorList>
            <person name="Li C."/>
            <person name="Lai Q."/>
            <person name="Li G."/>
            <person name="Dong C."/>
            <person name="Wang J."/>
            <person name="Liao Y."/>
            <person name="Shao Z."/>
        </authorList>
    </citation>
    <scope>NUCLEOTIDE SEQUENCE [LARGE SCALE GENOMIC DNA]</scope>
    <source>
        <strain evidence="9 10">22II1-22F38</strain>
    </source>
</reference>
<dbReference type="AlphaFoldDB" id="A0A059DY66"/>
<evidence type="ECO:0000313" key="9">
    <source>
        <dbReference type="EMBL" id="KCZ59258.1"/>
    </source>
</evidence>
<dbReference type="SUPFAM" id="SSF55811">
    <property type="entry name" value="Nudix"/>
    <property type="match status" value="1"/>
</dbReference>
<dbReference type="EMBL" id="AWFH01000045">
    <property type="protein sequence ID" value="KCZ59258.1"/>
    <property type="molecule type" value="Genomic_DNA"/>
</dbReference>
<evidence type="ECO:0000256" key="4">
    <source>
        <dbReference type="ARBA" id="ARBA00016377"/>
    </source>
</evidence>
<dbReference type="PANTHER" id="PTHR11839">
    <property type="entry name" value="UDP/ADP-SUGAR PYROPHOSPHATASE"/>
    <property type="match status" value="1"/>
</dbReference>
<sequence length="186" mass="21274">MIKPWSILESRQTFKDRFLSVRTDVCQRDDGHIIDQYHVLEFTDWATIIPITDSGNIVLIREYRHAGEVVLLGLPGGVMDAGETDPKIAAQRELGEETGYSARDFVPVGTCHPNPAVQNNRLHFFLASGCRKTDVQSLDPNEEIEVLEMPYQEFLSYEKFDAQHAHHAAALFYTERYFGKHPEKRP</sequence>
<gene>
    <name evidence="9" type="ORF">HY36_08245</name>
</gene>
<organism evidence="9 10">
    <name type="scientific">Hyphomonas atlantica</name>
    <dbReference type="NCBI Taxonomy" id="1280948"/>
    <lineage>
        <taxon>Bacteria</taxon>
        <taxon>Pseudomonadati</taxon>
        <taxon>Pseudomonadota</taxon>
        <taxon>Alphaproteobacteria</taxon>
        <taxon>Hyphomonadales</taxon>
        <taxon>Hyphomonadaceae</taxon>
        <taxon>Hyphomonas</taxon>
    </lineage>
</organism>
<dbReference type="PATRIC" id="fig|1280948.3.peg.2764"/>
<dbReference type="InterPro" id="IPR000086">
    <property type="entry name" value="NUDIX_hydrolase_dom"/>
</dbReference>
<evidence type="ECO:0000256" key="7">
    <source>
        <dbReference type="ARBA" id="ARBA00032272"/>
    </source>
</evidence>
<dbReference type="STRING" id="1280948.HY36_08245"/>
<accession>A0A059DY66</accession>
<dbReference type="GO" id="GO:0019693">
    <property type="term" value="P:ribose phosphate metabolic process"/>
    <property type="evidence" value="ECO:0007669"/>
    <property type="project" value="TreeGrafter"/>
</dbReference>
<name>A0A059DY66_9PROT</name>
<keyword evidence="10" id="KW-1185">Reference proteome</keyword>
<dbReference type="Proteomes" id="UP000024547">
    <property type="component" value="Unassembled WGS sequence"/>
</dbReference>
<dbReference type="GO" id="GO:0006753">
    <property type="term" value="P:nucleoside phosphate metabolic process"/>
    <property type="evidence" value="ECO:0007669"/>
    <property type="project" value="TreeGrafter"/>
</dbReference>
<dbReference type="GO" id="GO:0016787">
    <property type="term" value="F:hydrolase activity"/>
    <property type="evidence" value="ECO:0007669"/>
    <property type="project" value="UniProtKB-KW"/>
</dbReference>
<evidence type="ECO:0000256" key="2">
    <source>
        <dbReference type="ARBA" id="ARBA00001946"/>
    </source>
</evidence>
<evidence type="ECO:0000256" key="6">
    <source>
        <dbReference type="ARBA" id="ARBA00032162"/>
    </source>
</evidence>
<dbReference type="eggNOG" id="COG0494">
    <property type="taxonomic scope" value="Bacteria"/>
</dbReference>
<comment type="catalytic activity">
    <reaction evidence="1">
        <text>GDP-alpha-D-mannose + H2O = alpha-D-mannose 1-phosphate + GMP + 2 H(+)</text>
        <dbReference type="Rhea" id="RHEA:27978"/>
        <dbReference type="ChEBI" id="CHEBI:15377"/>
        <dbReference type="ChEBI" id="CHEBI:15378"/>
        <dbReference type="ChEBI" id="CHEBI:57527"/>
        <dbReference type="ChEBI" id="CHEBI:58115"/>
        <dbReference type="ChEBI" id="CHEBI:58409"/>
    </reaction>
</comment>
<evidence type="ECO:0000256" key="1">
    <source>
        <dbReference type="ARBA" id="ARBA00000847"/>
    </source>
</evidence>
<keyword evidence="5" id="KW-0378">Hydrolase</keyword>
<comment type="cofactor">
    <cofactor evidence="2">
        <name>Mg(2+)</name>
        <dbReference type="ChEBI" id="CHEBI:18420"/>
    </cofactor>
</comment>
<proteinExistence type="inferred from homology"/>
<dbReference type="Gene3D" id="3.90.79.10">
    <property type="entry name" value="Nucleoside Triphosphate Pyrophosphohydrolase"/>
    <property type="match status" value="1"/>
</dbReference>